<reference evidence="3" key="1">
    <citation type="submission" date="2012-06" db="EMBL/GenBank/DDBJ databases">
        <title>The genome sequence of Coniosporium apollinis CBS 100218.</title>
        <authorList>
            <consortium name="The Broad Institute Genome Sequencing Platform"/>
            <person name="Cuomo C."/>
            <person name="Gorbushina A."/>
            <person name="Noack S."/>
            <person name="Walker B."/>
            <person name="Young S.K."/>
            <person name="Zeng Q."/>
            <person name="Gargeya S."/>
            <person name="Fitzgerald M."/>
            <person name="Haas B."/>
            <person name="Abouelleil A."/>
            <person name="Alvarado L."/>
            <person name="Arachchi H.M."/>
            <person name="Berlin A.M."/>
            <person name="Chapman S.B."/>
            <person name="Goldberg J."/>
            <person name="Griggs A."/>
            <person name="Gujja S."/>
            <person name="Hansen M."/>
            <person name="Howarth C."/>
            <person name="Imamovic A."/>
            <person name="Larimer J."/>
            <person name="McCowan C."/>
            <person name="Montmayeur A."/>
            <person name="Murphy C."/>
            <person name="Neiman D."/>
            <person name="Pearson M."/>
            <person name="Priest M."/>
            <person name="Roberts A."/>
            <person name="Saif S."/>
            <person name="Shea T."/>
            <person name="Sisk P."/>
            <person name="Sykes S."/>
            <person name="Wortman J."/>
            <person name="Nusbaum C."/>
            <person name="Birren B."/>
        </authorList>
    </citation>
    <scope>NUCLEOTIDE SEQUENCE [LARGE SCALE GENOMIC DNA]</scope>
    <source>
        <strain evidence="3">CBS 100218</strain>
    </source>
</reference>
<protein>
    <submittedName>
        <fullName evidence="2">Uncharacterized protein</fullName>
    </submittedName>
</protein>
<dbReference type="EMBL" id="JH767558">
    <property type="protein sequence ID" value="EON62310.1"/>
    <property type="molecule type" value="Genomic_DNA"/>
</dbReference>
<dbReference type="OrthoDB" id="4760831at2759"/>
<dbReference type="HOGENOM" id="CLU_502480_0_0_1"/>
<dbReference type="STRING" id="1168221.R7YK84"/>
<organism evidence="2 3">
    <name type="scientific">Coniosporium apollinis (strain CBS 100218)</name>
    <name type="common">Rock-inhabiting black yeast</name>
    <dbReference type="NCBI Taxonomy" id="1168221"/>
    <lineage>
        <taxon>Eukaryota</taxon>
        <taxon>Fungi</taxon>
        <taxon>Dikarya</taxon>
        <taxon>Ascomycota</taxon>
        <taxon>Pezizomycotina</taxon>
        <taxon>Dothideomycetes</taxon>
        <taxon>Dothideomycetes incertae sedis</taxon>
        <taxon>Coniosporium</taxon>
    </lineage>
</organism>
<keyword evidence="3" id="KW-1185">Reference proteome</keyword>
<dbReference type="eggNOG" id="ENOG502SNTS">
    <property type="taxonomic scope" value="Eukaryota"/>
</dbReference>
<sequence length="542" mass="61603">MALQRPRSQSSFLSQVARLARVPENADVDALQASPISLSDESSTSVTDEESSARSRVQNVWDSAVNKSMKVPDTYEDVAVLIIKWDEKLDELKCGPEVKELDALFQERFRYQTQILNLGDSELKPQKQLNRDVSHFIAEHDGPNNLIIIFYTGHGSWDKCRNVLDLHAKDWSQGNTNEHPAKACWEPAERALMEGPEGDVLAIFDTCYASNVQKGVTSDARSYQLIAASSYDQPTAAPGQNSFTTALIKSLKELLDRYENRPFTVWDLQDQINHQKERRDSPCMVHNRLRRYNDRYLRLAPLPSKAERATRRQSFHTEPFRAFFTLRFALTDGDIEDEQIRKLAEKLCNACETLKIPARRIDMISFRDSIKHNRLKSVTHALIAIQSRLRRSTLESVTSVSTSVPQLAWVTTERGPPSPTIPLLQLINPSPIPDPSKLAHAYSSAQEEEAPTSKEMSGARRSLWHIEINTALLVLMSSFLVIQCMNQTWWHDIFTQAQDRAKDIHEVVNALLAQAKARDETADSQAPFMPGFAHALKRWRTW</sequence>
<evidence type="ECO:0000313" key="2">
    <source>
        <dbReference type="EMBL" id="EON62310.1"/>
    </source>
</evidence>
<accession>R7YK84</accession>
<dbReference type="Gene3D" id="3.40.50.1460">
    <property type="match status" value="1"/>
</dbReference>
<name>R7YK84_CONA1</name>
<feature type="compositionally biased region" description="Low complexity" evidence="1">
    <location>
        <begin position="37"/>
        <end position="46"/>
    </location>
</feature>
<dbReference type="GeneID" id="19898842"/>
<feature type="region of interest" description="Disordered" evidence="1">
    <location>
        <begin position="30"/>
        <end position="53"/>
    </location>
</feature>
<evidence type="ECO:0000256" key="1">
    <source>
        <dbReference type="SAM" id="MobiDB-lite"/>
    </source>
</evidence>
<dbReference type="RefSeq" id="XP_007777627.1">
    <property type="nucleotide sequence ID" value="XM_007779437.1"/>
</dbReference>
<evidence type="ECO:0000313" key="3">
    <source>
        <dbReference type="Proteomes" id="UP000016924"/>
    </source>
</evidence>
<gene>
    <name evidence="2" type="ORF">W97_01531</name>
</gene>
<proteinExistence type="predicted"/>
<feature type="region of interest" description="Disordered" evidence="1">
    <location>
        <begin position="437"/>
        <end position="456"/>
    </location>
</feature>
<dbReference type="AlphaFoldDB" id="R7YK84"/>
<dbReference type="Proteomes" id="UP000016924">
    <property type="component" value="Unassembled WGS sequence"/>
</dbReference>